<dbReference type="RefSeq" id="WP_261851227.1">
    <property type="nucleotide sequence ID" value="NZ_BQXY01000001.1"/>
</dbReference>
<dbReference type="PANTHER" id="PTHR22550">
    <property type="entry name" value="SPORE GERMINATION PROTEIN"/>
    <property type="match status" value="1"/>
</dbReference>
<dbReference type="PIRSF" id="PIRSF005690">
    <property type="entry name" value="GerBA"/>
    <property type="match status" value="1"/>
</dbReference>
<feature type="transmembrane region" description="Helical" evidence="3">
    <location>
        <begin position="339"/>
        <end position="357"/>
    </location>
</feature>
<dbReference type="GO" id="GO:0016020">
    <property type="term" value="C:membrane"/>
    <property type="evidence" value="ECO:0007669"/>
    <property type="project" value="InterPro"/>
</dbReference>
<dbReference type="GO" id="GO:0009847">
    <property type="term" value="P:spore germination"/>
    <property type="evidence" value="ECO:0007669"/>
    <property type="project" value="InterPro"/>
</dbReference>
<dbReference type="EMBL" id="BQXY01000001">
    <property type="protein sequence ID" value="GKU24205.1"/>
    <property type="molecule type" value="Genomic_DNA"/>
</dbReference>
<organism evidence="4 5">
    <name type="scientific">Clostridium folliculivorans</name>
    <dbReference type="NCBI Taxonomy" id="2886038"/>
    <lineage>
        <taxon>Bacteria</taxon>
        <taxon>Bacillati</taxon>
        <taxon>Bacillota</taxon>
        <taxon>Clostridia</taxon>
        <taxon>Eubacteriales</taxon>
        <taxon>Clostridiaceae</taxon>
        <taxon>Clostridium</taxon>
    </lineage>
</organism>
<evidence type="ECO:0000313" key="4">
    <source>
        <dbReference type="EMBL" id="GKU24205.1"/>
    </source>
</evidence>
<keyword evidence="3" id="KW-0812">Transmembrane</keyword>
<dbReference type="AlphaFoldDB" id="A0A9W5Y088"/>
<comment type="similarity">
    <text evidence="1">Belongs to the GerABKA family.</text>
</comment>
<dbReference type="Proteomes" id="UP001057868">
    <property type="component" value="Unassembled WGS sequence"/>
</dbReference>
<feature type="transmembrane region" description="Helical" evidence="3">
    <location>
        <begin position="395"/>
        <end position="415"/>
    </location>
</feature>
<comment type="caution">
    <text evidence="4">The sequence shown here is derived from an EMBL/GenBank/DDBJ whole genome shotgun (WGS) entry which is preliminary data.</text>
</comment>
<sequence length="498" mass="55369">MQQHNTDFENKPVDASIDKNLQFIKSSLGDGIGLSVGKFNVFGGEIEAGIIYISSLCDKELVNGQVISSLLQGSLSDNTKGKNITTLAKSLYIPSLNTNEVNQMKDIMDGLLKGNTIIFFEGYTDALIIQSQKHEKRSIDKPENETAVFAAKDSFIEDIETNISMIIRRLPIPEIRFETFSLGSLSHTETKIVWIKGLANDEILEEVRKRIKNVHIEMVDGTTTLAELIQDKPSHVFPTYRLTERPDLVARALTDGYIVILCNNSPFALVLPMMFWDSFKNMDDYSQMPIAATMLRIIRIIAFFISSFISALYLSFVTYNHTIVPLSLALNISQGREGVPFPSIIELIGMTIIIDIIREAGTRMPGMVGYFIGTLGAVIIGQAAVAAGYVSVSLIIVIAFSAIASFAISSTVLVNTSRIINYFLIFISGFLGTVGLFNGIFIILWRMSILESFGVPYLYPVIPVEFTAWKDVLIRAPFKVLKTRLRLITNNKEENSDD</sequence>
<keyword evidence="5" id="KW-1185">Reference proteome</keyword>
<keyword evidence="2 3" id="KW-0472">Membrane</keyword>
<dbReference type="Pfam" id="PF03323">
    <property type="entry name" value="GerA"/>
    <property type="match status" value="1"/>
</dbReference>
<feature type="transmembrane region" description="Helical" evidence="3">
    <location>
        <begin position="369"/>
        <end position="389"/>
    </location>
</feature>
<gene>
    <name evidence="4" type="ORF">CFOLD11_10310</name>
</gene>
<protein>
    <submittedName>
        <fullName evidence="4">Spore germination protein</fullName>
    </submittedName>
</protein>
<dbReference type="PANTHER" id="PTHR22550:SF5">
    <property type="entry name" value="LEUCINE ZIPPER PROTEIN 4"/>
    <property type="match status" value="1"/>
</dbReference>
<keyword evidence="3" id="KW-1133">Transmembrane helix</keyword>
<evidence type="ECO:0000256" key="3">
    <source>
        <dbReference type="SAM" id="Phobius"/>
    </source>
</evidence>
<reference evidence="4" key="1">
    <citation type="journal article" date="2023" name="Int. J. Syst. Evol. Microbiol.">
        <title>&lt;i&gt;Clostridium folliculivorans&lt;/i&gt; sp. nov., isolated from soil samples of an organic paddy in Japan.</title>
        <authorList>
            <person name="Tazawa J."/>
            <person name="Kobayashi H."/>
            <person name="Tanizawa Y."/>
            <person name="Uchino A."/>
            <person name="Tanaka F."/>
            <person name="Urashima Y."/>
            <person name="Miura S."/>
            <person name="Sakamoto M."/>
            <person name="Ohkuma M."/>
            <person name="Tohno M."/>
        </authorList>
    </citation>
    <scope>NUCLEOTIDE SEQUENCE</scope>
    <source>
        <strain evidence="4">D1-1</strain>
    </source>
</reference>
<evidence type="ECO:0000256" key="2">
    <source>
        <dbReference type="ARBA" id="ARBA00023136"/>
    </source>
</evidence>
<dbReference type="InterPro" id="IPR004995">
    <property type="entry name" value="Spore_Ger"/>
</dbReference>
<evidence type="ECO:0000256" key="1">
    <source>
        <dbReference type="ARBA" id="ARBA00005278"/>
    </source>
</evidence>
<feature type="transmembrane region" description="Helical" evidence="3">
    <location>
        <begin position="256"/>
        <end position="276"/>
    </location>
</feature>
<feature type="transmembrane region" description="Helical" evidence="3">
    <location>
        <begin position="297"/>
        <end position="319"/>
    </location>
</feature>
<dbReference type="InterPro" id="IPR050768">
    <property type="entry name" value="UPF0353/GerABKA_families"/>
</dbReference>
<proteinExistence type="inferred from homology"/>
<name>A0A9W5Y088_9CLOT</name>
<feature type="transmembrane region" description="Helical" evidence="3">
    <location>
        <begin position="422"/>
        <end position="445"/>
    </location>
</feature>
<evidence type="ECO:0000313" key="5">
    <source>
        <dbReference type="Proteomes" id="UP001057868"/>
    </source>
</evidence>
<accession>A0A9W5Y088</accession>